<feature type="domain" description="4'-phosphopantetheinyl transferase" evidence="3">
    <location>
        <begin position="75"/>
        <end position="152"/>
    </location>
</feature>
<dbReference type="Gene3D" id="3.90.470.20">
    <property type="entry name" value="4'-phosphopantetheinyl transferase domain"/>
    <property type="match status" value="2"/>
</dbReference>
<reference evidence="5 6" key="1">
    <citation type="submission" date="2016-10" db="EMBL/GenBank/DDBJ databases">
        <authorList>
            <person name="de Groot N.N."/>
        </authorList>
    </citation>
    <scope>NUCLEOTIDE SEQUENCE [LARGE SCALE GENOMIC DNA]</scope>
    <source>
        <strain evidence="5 6">NLAE-zl-G419</strain>
    </source>
</reference>
<evidence type="ECO:0000256" key="2">
    <source>
        <dbReference type="ARBA" id="ARBA00022679"/>
    </source>
</evidence>
<proteinExistence type="inferred from homology"/>
<evidence type="ECO:0000313" key="6">
    <source>
        <dbReference type="Proteomes" id="UP000182135"/>
    </source>
</evidence>
<dbReference type="GO" id="GO:0008897">
    <property type="term" value="F:holo-[acyl-carrier-protein] synthase activity"/>
    <property type="evidence" value="ECO:0007669"/>
    <property type="project" value="InterPro"/>
</dbReference>
<dbReference type="eggNOG" id="COG2091">
    <property type="taxonomic scope" value="Bacteria"/>
</dbReference>
<dbReference type="Pfam" id="PF01648">
    <property type="entry name" value="ACPS"/>
    <property type="match status" value="1"/>
</dbReference>
<sequence length="174" mass="19881">MIYIVRGNFKEREASHIAWKVLDDILKKELGVSLNKLTIKKNEFGKPYIEENSSIKFNISHCDGIAVCGVGGGEFGVDVEKIRTFNKKVAMRICSKEELQCIDDSTYPEKQFFIYWTLKESLGKALGVGLNYSMREVTFTLKKTEISCSLEGYEFMLYELYSKYLLAICVPRGV</sequence>
<dbReference type="GO" id="GO:0005829">
    <property type="term" value="C:cytosol"/>
    <property type="evidence" value="ECO:0007669"/>
    <property type="project" value="TreeGrafter"/>
</dbReference>
<dbReference type="STRING" id="1529.SAMN04487885_11421"/>
<dbReference type="Proteomes" id="UP000182135">
    <property type="component" value="Unassembled WGS sequence"/>
</dbReference>
<dbReference type="RefSeq" id="WP_035771538.1">
    <property type="nucleotide sequence ID" value="NZ_BAAACD010000010.1"/>
</dbReference>
<dbReference type="GO" id="GO:0000287">
    <property type="term" value="F:magnesium ion binding"/>
    <property type="evidence" value="ECO:0007669"/>
    <property type="project" value="InterPro"/>
</dbReference>
<dbReference type="PANTHER" id="PTHR12215">
    <property type="entry name" value="PHOSPHOPANTETHEINE TRANSFERASE"/>
    <property type="match status" value="1"/>
</dbReference>
<dbReference type="PANTHER" id="PTHR12215:SF15">
    <property type="entry name" value="4'-PHOSPHOPANTETHEINYL TRANSFERASE SUPERFAMILY-RELATED"/>
    <property type="match status" value="1"/>
</dbReference>
<evidence type="ECO:0000313" key="4">
    <source>
        <dbReference type="EMBL" id="PWL53913.1"/>
    </source>
</evidence>
<reference evidence="4 7" key="2">
    <citation type="submission" date="2018-03" db="EMBL/GenBank/DDBJ databases">
        <title>The uncultured portion of the human microbiome is neutrally assembled.</title>
        <authorList>
            <person name="Jeraldo P."/>
            <person name="Boardman L."/>
            <person name="White B.A."/>
            <person name="Nelson H."/>
            <person name="Goldenfeld N."/>
            <person name="Chia N."/>
        </authorList>
    </citation>
    <scope>NUCLEOTIDE SEQUENCE [LARGE SCALE GENOMIC DNA]</scope>
    <source>
        <strain evidence="4">CIM:MAG 903</strain>
    </source>
</reference>
<keyword evidence="2 5" id="KW-0808">Transferase</keyword>
<name>A0A1I2MCI1_9CLOT</name>
<organism evidence="5 6">
    <name type="scientific">Clostridium cadaveris</name>
    <dbReference type="NCBI Taxonomy" id="1529"/>
    <lineage>
        <taxon>Bacteria</taxon>
        <taxon>Bacillati</taxon>
        <taxon>Bacillota</taxon>
        <taxon>Clostridia</taxon>
        <taxon>Eubacteriales</taxon>
        <taxon>Clostridiaceae</taxon>
        <taxon>Clostridium</taxon>
    </lineage>
</organism>
<keyword evidence="6" id="KW-1185">Reference proteome</keyword>
<dbReference type="InterPro" id="IPR008278">
    <property type="entry name" value="4-PPantetheinyl_Trfase_dom"/>
</dbReference>
<dbReference type="InterPro" id="IPR037143">
    <property type="entry name" value="4-PPantetheinyl_Trfase_dom_sf"/>
</dbReference>
<gene>
    <name evidence="4" type="ORF">DBY38_05830</name>
    <name evidence="5" type="ORF">SAMN04487885_11421</name>
</gene>
<dbReference type="OrthoDB" id="9808281at2"/>
<accession>A0A1I2MCI1</accession>
<evidence type="ECO:0000256" key="1">
    <source>
        <dbReference type="ARBA" id="ARBA00010990"/>
    </source>
</evidence>
<evidence type="ECO:0000259" key="3">
    <source>
        <dbReference type="Pfam" id="PF01648"/>
    </source>
</evidence>
<protein>
    <submittedName>
        <fullName evidence="5">Phosphopantetheine--protein transferase domain-containing protein</fullName>
    </submittedName>
</protein>
<dbReference type="EMBL" id="FOOE01000014">
    <property type="protein sequence ID" value="SFF89163.1"/>
    <property type="molecule type" value="Genomic_DNA"/>
</dbReference>
<dbReference type="GeneID" id="90543366"/>
<evidence type="ECO:0000313" key="7">
    <source>
        <dbReference type="Proteomes" id="UP000246114"/>
    </source>
</evidence>
<evidence type="ECO:0000313" key="5">
    <source>
        <dbReference type="EMBL" id="SFF89163.1"/>
    </source>
</evidence>
<dbReference type="EMBL" id="QAMZ01000029">
    <property type="protein sequence ID" value="PWL53913.1"/>
    <property type="molecule type" value="Genomic_DNA"/>
</dbReference>
<dbReference type="AlphaFoldDB" id="A0A1I2MCI1"/>
<dbReference type="SUPFAM" id="SSF56214">
    <property type="entry name" value="4'-phosphopantetheinyl transferase"/>
    <property type="match status" value="2"/>
</dbReference>
<comment type="similarity">
    <text evidence="1">Belongs to the P-Pant transferase superfamily. Gsp/Sfp/HetI/AcpT family.</text>
</comment>
<dbReference type="GO" id="GO:0019878">
    <property type="term" value="P:lysine biosynthetic process via aminoadipic acid"/>
    <property type="evidence" value="ECO:0007669"/>
    <property type="project" value="TreeGrafter"/>
</dbReference>
<dbReference type="InterPro" id="IPR050559">
    <property type="entry name" value="P-Pant_transferase_sf"/>
</dbReference>
<dbReference type="Proteomes" id="UP000246114">
    <property type="component" value="Unassembled WGS sequence"/>
</dbReference>